<feature type="region of interest" description="Disordered" evidence="1">
    <location>
        <begin position="173"/>
        <end position="198"/>
    </location>
</feature>
<proteinExistence type="predicted"/>
<organism evidence="2 3">
    <name type="scientific">Theileria orientalis</name>
    <dbReference type="NCBI Taxonomy" id="68886"/>
    <lineage>
        <taxon>Eukaryota</taxon>
        <taxon>Sar</taxon>
        <taxon>Alveolata</taxon>
        <taxon>Apicomplexa</taxon>
        <taxon>Aconoidasida</taxon>
        <taxon>Piroplasmida</taxon>
        <taxon>Theileriidae</taxon>
        <taxon>Theileria</taxon>
    </lineage>
</organism>
<dbReference type="Proteomes" id="UP000244803">
    <property type="component" value="Chromosome 3"/>
</dbReference>
<dbReference type="EMBL" id="CP056066">
    <property type="protein sequence ID" value="UKJ88860.1"/>
    <property type="molecule type" value="Genomic_DNA"/>
</dbReference>
<dbReference type="AlphaFoldDB" id="A0A976M5K8"/>
<reference evidence="2" key="1">
    <citation type="submission" date="2022-07" db="EMBL/GenBank/DDBJ databases">
        <title>Evaluation of T. orientalis genome assembly methods using nanopore sequencing and analysis of variation between genomes.</title>
        <authorList>
            <person name="Yam J."/>
            <person name="Micallef M.L."/>
            <person name="Liu M."/>
            <person name="Djordjevic S.P."/>
            <person name="Bogema D.R."/>
            <person name="Jenkins C."/>
        </authorList>
    </citation>
    <scope>NUCLEOTIDE SEQUENCE</scope>
    <source>
        <strain evidence="2">Fish Creek</strain>
    </source>
</reference>
<gene>
    <name evidence="2" type="ORF">MACJ_002106</name>
</gene>
<accession>A0A976M5K8</accession>
<evidence type="ECO:0000256" key="1">
    <source>
        <dbReference type="SAM" id="MobiDB-lite"/>
    </source>
</evidence>
<protein>
    <submittedName>
        <fullName evidence="2">Uncharacterized protein</fullName>
    </submittedName>
</protein>
<evidence type="ECO:0000313" key="3">
    <source>
        <dbReference type="Proteomes" id="UP000244803"/>
    </source>
</evidence>
<evidence type="ECO:0000313" key="2">
    <source>
        <dbReference type="EMBL" id="UKJ88860.1"/>
    </source>
</evidence>
<sequence length="246" mass="28691">MNKQFLLDRLNRRVEDKRRDFSGPSLFNVIKRNTNAFLLRDYQSSSKRSGNRDALRSIINSGKEGLNPVSRLLYKNDRLELLRSFKRHFNDKFGASELLGYVSGRYSTDLLENLDFFKQTLACDIHIFSSDQLRFDSDVFMLKGSIDNRNYEFLLNKKRLKWFLRNCYIPLSSKPAVSSKSSESPSHPQESADTSSHPYDLSQKLLKLSYSRESISFTPERLSFLLFDSMFLANDIIITKVFMLIY</sequence>
<dbReference type="OrthoDB" id="361264at2759"/>
<feature type="compositionally biased region" description="Low complexity" evidence="1">
    <location>
        <begin position="173"/>
        <end position="192"/>
    </location>
</feature>
<name>A0A976M5K8_THEOR</name>